<evidence type="ECO:0000256" key="4">
    <source>
        <dbReference type="ARBA" id="ARBA00022989"/>
    </source>
</evidence>
<gene>
    <name evidence="8" type="ORF">WT56_17340</name>
</gene>
<dbReference type="InterPro" id="IPR007267">
    <property type="entry name" value="GtrA_DPMS_TM"/>
</dbReference>
<evidence type="ECO:0000313" key="8">
    <source>
        <dbReference type="EMBL" id="KWF29278.1"/>
    </source>
</evidence>
<evidence type="ECO:0000313" key="9">
    <source>
        <dbReference type="Proteomes" id="UP000062912"/>
    </source>
</evidence>
<keyword evidence="3 6" id="KW-0812">Transmembrane</keyword>
<comment type="similarity">
    <text evidence="2">Belongs to the GtrA family.</text>
</comment>
<dbReference type="GO" id="GO:0005886">
    <property type="term" value="C:plasma membrane"/>
    <property type="evidence" value="ECO:0007669"/>
    <property type="project" value="TreeGrafter"/>
</dbReference>
<dbReference type="GO" id="GO:0000271">
    <property type="term" value="P:polysaccharide biosynthetic process"/>
    <property type="evidence" value="ECO:0007669"/>
    <property type="project" value="InterPro"/>
</dbReference>
<feature type="domain" description="GtrA/DPMS transmembrane" evidence="7">
    <location>
        <begin position="7"/>
        <end position="120"/>
    </location>
</feature>
<feature type="transmembrane region" description="Helical" evidence="6">
    <location>
        <begin position="67"/>
        <end position="87"/>
    </location>
</feature>
<dbReference type="AlphaFoldDB" id="A0A132EGG2"/>
<dbReference type="EMBL" id="LPJR01000031">
    <property type="protein sequence ID" value="KWF29278.1"/>
    <property type="molecule type" value="Genomic_DNA"/>
</dbReference>
<proteinExistence type="inferred from homology"/>
<comment type="caution">
    <text evidence="8">The sequence shown here is derived from an EMBL/GenBank/DDBJ whole genome shotgun (WGS) entry which is preliminary data.</text>
</comment>
<feature type="transmembrane region" description="Helical" evidence="6">
    <location>
        <begin position="93"/>
        <end position="114"/>
    </location>
</feature>
<evidence type="ECO:0000256" key="3">
    <source>
        <dbReference type="ARBA" id="ARBA00022692"/>
    </source>
</evidence>
<evidence type="ECO:0000256" key="1">
    <source>
        <dbReference type="ARBA" id="ARBA00004141"/>
    </source>
</evidence>
<comment type="subcellular location">
    <subcellularLocation>
        <location evidence="1">Membrane</location>
        <topology evidence="1">Multi-pass membrane protein</topology>
    </subcellularLocation>
</comment>
<dbReference type="Pfam" id="PF04138">
    <property type="entry name" value="GtrA_DPMS_TM"/>
    <property type="match status" value="1"/>
</dbReference>
<evidence type="ECO:0000256" key="5">
    <source>
        <dbReference type="ARBA" id="ARBA00023136"/>
    </source>
</evidence>
<protein>
    <recommendedName>
        <fullName evidence="7">GtrA/DPMS transmembrane domain-containing protein</fullName>
    </recommendedName>
</protein>
<dbReference type="PANTHER" id="PTHR38459:SF1">
    <property type="entry name" value="PROPHAGE BACTOPRENOL-LINKED GLUCOSE TRANSLOCASE HOMOLOG"/>
    <property type="match status" value="1"/>
</dbReference>
<dbReference type="Proteomes" id="UP000062912">
    <property type="component" value="Unassembled WGS sequence"/>
</dbReference>
<sequence length="125" mass="13348">MRRFIIYAAVGASGTAVQYIILFTLVNLLATPAAVASTVGAIAGAIVNYLLNFHLTFNGHSNHRSAAPRFFAASALGVLLNFVLMSAQTKLLGLHYILAQFVSTAVVLCTTFVVNASWSFKSKQP</sequence>
<evidence type="ECO:0000259" key="7">
    <source>
        <dbReference type="Pfam" id="PF04138"/>
    </source>
</evidence>
<reference evidence="8 9" key="1">
    <citation type="submission" date="2015-11" db="EMBL/GenBank/DDBJ databases">
        <title>Expanding the genomic diversity of Burkholderia species for the development of highly accurate diagnostics.</title>
        <authorList>
            <person name="Sahl J."/>
            <person name="Keim P."/>
            <person name="Wagner D."/>
        </authorList>
    </citation>
    <scope>NUCLEOTIDE SEQUENCE [LARGE SCALE GENOMIC DNA]</scope>
    <source>
        <strain evidence="8 9">MSMB368WGS</strain>
    </source>
</reference>
<evidence type="ECO:0000256" key="6">
    <source>
        <dbReference type="SAM" id="Phobius"/>
    </source>
</evidence>
<organism evidence="8 9">
    <name type="scientific">Burkholderia pseudomultivorans</name>
    <dbReference type="NCBI Taxonomy" id="1207504"/>
    <lineage>
        <taxon>Bacteria</taxon>
        <taxon>Pseudomonadati</taxon>
        <taxon>Pseudomonadota</taxon>
        <taxon>Betaproteobacteria</taxon>
        <taxon>Burkholderiales</taxon>
        <taxon>Burkholderiaceae</taxon>
        <taxon>Burkholderia</taxon>
        <taxon>Burkholderia cepacia complex</taxon>
    </lineage>
</organism>
<name>A0A132EGG2_9BURK</name>
<dbReference type="InterPro" id="IPR051401">
    <property type="entry name" value="GtrA_CellWall_Glycosyl"/>
</dbReference>
<feature type="transmembrane region" description="Helical" evidence="6">
    <location>
        <begin position="7"/>
        <end position="29"/>
    </location>
</feature>
<dbReference type="PANTHER" id="PTHR38459">
    <property type="entry name" value="PROPHAGE BACTOPRENOL-LINKED GLUCOSE TRANSLOCASE HOMOLOG"/>
    <property type="match status" value="1"/>
</dbReference>
<dbReference type="RefSeq" id="WP_060242377.1">
    <property type="nucleotide sequence ID" value="NZ_LPJR01000031.1"/>
</dbReference>
<keyword evidence="5 6" id="KW-0472">Membrane</keyword>
<keyword evidence="4 6" id="KW-1133">Transmembrane helix</keyword>
<evidence type="ECO:0000256" key="2">
    <source>
        <dbReference type="ARBA" id="ARBA00009399"/>
    </source>
</evidence>
<accession>A0A132EGG2</accession>
<feature type="transmembrane region" description="Helical" evidence="6">
    <location>
        <begin position="35"/>
        <end position="55"/>
    </location>
</feature>